<sequence>MTGSRLATGTYYRLLGYLLKGIGVGQYATADLTRIGGLRGKSQKYVPYLLSRALKEGYVKRSDRGMLVVVPGSLERLQEELKKKAPPPPKPPKIGPNANTLAREVDRQRQVVQTLAKLGYKPTGAFCPAFRLATALKADYVETWSGLDDIHTIPKVVRAMNGGNDIGIIETNGTGGKLSFRPTQKGADLFMEKPRTWREIAIVLWNLNNIHRRGLRYYQENDETAKRAGIADEKALVEFTEMQLHPRRIVNAAPGRPMKGGRAVMFLYDPTAWRLDTDGWPEKKSTLSIDPPPDAKTASRRLMRSCRRTWVR</sequence>
<dbReference type="EMBL" id="LBTN01000023">
    <property type="protein sequence ID" value="KKQ40181.1"/>
    <property type="molecule type" value="Genomic_DNA"/>
</dbReference>
<evidence type="ECO:0000313" key="1">
    <source>
        <dbReference type="EMBL" id="KKQ40181.1"/>
    </source>
</evidence>
<evidence type="ECO:0000313" key="2">
    <source>
        <dbReference type="Proteomes" id="UP000034333"/>
    </source>
</evidence>
<proteinExistence type="predicted"/>
<accession>A0A0G0KHY8</accession>
<dbReference type="Proteomes" id="UP000034333">
    <property type="component" value="Unassembled WGS sequence"/>
</dbReference>
<organism evidence="1 2">
    <name type="scientific">Candidatus Magasanikbacteria bacterium GW2011_GWA2_37_8</name>
    <dbReference type="NCBI Taxonomy" id="1619036"/>
    <lineage>
        <taxon>Bacteria</taxon>
        <taxon>Candidatus Magasanikiibacteriota</taxon>
    </lineage>
</organism>
<protein>
    <submittedName>
        <fullName evidence="1">Uncharacterized protein</fullName>
    </submittedName>
</protein>
<comment type="caution">
    <text evidence="1">The sequence shown here is derived from an EMBL/GenBank/DDBJ whole genome shotgun (WGS) entry which is preliminary data.</text>
</comment>
<gene>
    <name evidence="1" type="ORF">US58_C0023G0015</name>
</gene>
<reference evidence="1 2" key="1">
    <citation type="journal article" date="2015" name="Nature">
        <title>rRNA introns, odd ribosomes, and small enigmatic genomes across a large radiation of phyla.</title>
        <authorList>
            <person name="Brown C.T."/>
            <person name="Hug L.A."/>
            <person name="Thomas B.C."/>
            <person name="Sharon I."/>
            <person name="Castelle C.J."/>
            <person name="Singh A."/>
            <person name="Wilkins M.J."/>
            <person name="Williams K.H."/>
            <person name="Banfield J.F."/>
        </authorList>
    </citation>
    <scope>NUCLEOTIDE SEQUENCE [LARGE SCALE GENOMIC DNA]</scope>
</reference>
<name>A0A0G0KHY8_9BACT</name>
<dbReference type="AlphaFoldDB" id="A0A0G0KHY8"/>
<dbReference type="STRING" id="1619036.US58_C0023G0015"/>